<name>A0A1Y1VTM9_9FUNG</name>
<protein>
    <submittedName>
        <fullName evidence="1">Uncharacterized protein</fullName>
    </submittedName>
</protein>
<reference evidence="1 2" key="1">
    <citation type="submission" date="2016-07" db="EMBL/GenBank/DDBJ databases">
        <title>Pervasive Adenine N6-methylation of Active Genes in Fungi.</title>
        <authorList>
            <consortium name="DOE Joint Genome Institute"/>
            <person name="Mondo S.J."/>
            <person name="Dannebaum R.O."/>
            <person name="Kuo R.C."/>
            <person name="Labutti K."/>
            <person name="Haridas S."/>
            <person name="Kuo A."/>
            <person name="Salamov A."/>
            <person name="Ahrendt S.R."/>
            <person name="Lipzen A."/>
            <person name="Sullivan W."/>
            <person name="Andreopoulos W.B."/>
            <person name="Clum A."/>
            <person name="Lindquist E."/>
            <person name="Daum C."/>
            <person name="Ramamoorthy G.K."/>
            <person name="Gryganskyi A."/>
            <person name="Culley D."/>
            <person name="Magnuson J.K."/>
            <person name="James T.Y."/>
            <person name="O'Malley M.A."/>
            <person name="Stajich J.E."/>
            <person name="Spatafora J.W."/>
            <person name="Visel A."/>
            <person name="Grigoriev I.V."/>
        </authorList>
    </citation>
    <scope>NUCLEOTIDE SEQUENCE [LARGE SCALE GENOMIC DNA]</scope>
    <source>
        <strain evidence="1 2">ATCC 12442</strain>
    </source>
</reference>
<evidence type="ECO:0000313" key="2">
    <source>
        <dbReference type="Proteomes" id="UP000193922"/>
    </source>
</evidence>
<organism evidence="1 2">
    <name type="scientific">Linderina pennispora</name>
    <dbReference type="NCBI Taxonomy" id="61395"/>
    <lineage>
        <taxon>Eukaryota</taxon>
        <taxon>Fungi</taxon>
        <taxon>Fungi incertae sedis</taxon>
        <taxon>Zoopagomycota</taxon>
        <taxon>Kickxellomycotina</taxon>
        <taxon>Kickxellomycetes</taxon>
        <taxon>Kickxellales</taxon>
        <taxon>Kickxellaceae</taxon>
        <taxon>Linderina</taxon>
    </lineage>
</organism>
<dbReference type="RefSeq" id="XP_040739314.1">
    <property type="nucleotide sequence ID" value="XM_040883741.1"/>
</dbReference>
<dbReference type="GeneID" id="63800389"/>
<proteinExistence type="predicted"/>
<keyword evidence="2" id="KW-1185">Reference proteome</keyword>
<comment type="caution">
    <text evidence="1">The sequence shown here is derived from an EMBL/GenBank/DDBJ whole genome shotgun (WGS) entry which is preliminary data.</text>
</comment>
<dbReference type="Proteomes" id="UP000193922">
    <property type="component" value="Unassembled WGS sequence"/>
</dbReference>
<sequence>MNMEVVPVIAIPKMLTVGFLVEDDEEQDTIATRQIACTLLRKPSTVQHAEVIIITSIPVSLPDAMLWVGLKSLSIQFPVYLIQLVGILPQLPHLQWLLVGAILRCRSTLASCAVQSDMERYSSVSLSFLQHRTYPNCAIP</sequence>
<gene>
    <name evidence="1" type="ORF">DL89DRAFT_167661</name>
</gene>
<dbReference type="EMBL" id="MCFD01000077">
    <property type="protein sequence ID" value="ORX64638.1"/>
    <property type="molecule type" value="Genomic_DNA"/>
</dbReference>
<dbReference type="AlphaFoldDB" id="A0A1Y1VTM9"/>
<accession>A0A1Y1VTM9</accession>
<evidence type="ECO:0000313" key="1">
    <source>
        <dbReference type="EMBL" id="ORX64638.1"/>
    </source>
</evidence>